<dbReference type="Pfam" id="PF26093">
    <property type="entry name" value="HTH_TGH"/>
    <property type="match status" value="1"/>
</dbReference>
<feature type="domain" description="G-patch" evidence="2">
    <location>
        <begin position="160"/>
        <end position="180"/>
    </location>
</feature>
<feature type="compositionally biased region" description="Polar residues" evidence="1">
    <location>
        <begin position="746"/>
        <end position="762"/>
    </location>
</feature>
<feature type="compositionally biased region" description="Basic residues" evidence="1">
    <location>
        <begin position="802"/>
        <end position="813"/>
    </location>
</feature>
<dbReference type="InterPro" id="IPR000467">
    <property type="entry name" value="G_patch_dom"/>
</dbReference>
<feature type="compositionally biased region" description="Basic and acidic residues" evidence="1">
    <location>
        <begin position="783"/>
        <end position="801"/>
    </location>
</feature>
<reference evidence="3 4" key="2">
    <citation type="submission" date="2017-02" db="EMBL/GenBank/DDBJ databases">
        <title>A genome survey and senescence transcriptome analysis in Lentinula edodes.</title>
        <authorList>
            <person name="Sakamoto Y."/>
            <person name="Nakade K."/>
            <person name="Sato S."/>
            <person name="Yoshida Y."/>
            <person name="Miyazaki K."/>
            <person name="Natsume S."/>
            <person name="Konno N."/>
        </authorList>
    </citation>
    <scope>NUCLEOTIDE SEQUENCE [LARGE SCALE GENOMIC DNA]</scope>
    <source>
        <strain evidence="3 4">NBRC 111202</strain>
    </source>
</reference>
<reference evidence="3 4" key="1">
    <citation type="submission" date="2016-08" db="EMBL/GenBank/DDBJ databases">
        <authorList>
            <consortium name="Lentinula edodes genome sequencing consortium"/>
            <person name="Sakamoto Y."/>
            <person name="Nakade K."/>
            <person name="Sato S."/>
            <person name="Yoshida Y."/>
            <person name="Miyazaki K."/>
            <person name="Natsume S."/>
            <person name="Konno N."/>
        </authorList>
    </citation>
    <scope>NUCLEOTIDE SEQUENCE [LARGE SCALE GENOMIC DNA]</scope>
    <source>
        <strain evidence="3 4">NBRC 111202</strain>
    </source>
</reference>
<dbReference type="GO" id="GO:0003723">
    <property type="term" value="F:RNA binding"/>
    <property type="evidence" value="ECO:0007669"/>
    <property type="project" value="TreeGrafter"/>
</dbReference>
<feature type="compositionally biased region" description="Low complexity" evidence="1">
    <location>
        <begin position="765"/>
        <end position="775"/>
    </location>
</feature>
<feature type="region of interest" description="Disordered" evidence="1">
    <location>
        <begin position="831"/>
        <end position="879"/>
    </location>
</feature>
<proteinExistence type="predicted"/>
<evidence type="ECO:0000313" key="4">
    <source>
        <dbReference type="Proteomes" id="UP000188533"/>
    </source>
</evidence>
<dbReference type="PANTHER" id="PTHR13384">
    <property type="entry name" value="G PATCH DOMAIN-CONTAINING PROTEIN 1"/>
    <property type="match status" value="1"/>
</dbReference>
<feature type="compositionally biased region" description="Acidic residues" evidence="1">
    <location>
        <begin position="723"/>
        <end position="735"/>
    </location>
</feature>
<feature type="compositionally biased region" description="Basic and acidic residues" evidence="1">
    <location>
        <begin position="630"/>
        <end position="642"/>
    </location>
</feature>
<feature type="region of interest" description="Disordered" evidence="1">
    <location>
        <begin position="629"/>
        <end position="664"/>
    </location>
</feature>
<dbReference type="STRING" id="5353.A0A1Q3EL54"/>
<dbReference type="Pfam" id="PF07713">
    <property type="entry name" value="DUF1604"/>
    <property type="match status" value="1"/>
</dbReference>
<feature type="region of interest" description="Disordered" evidence="1">
    <location>
        <begin position="361"/>
        <end position="423"/>
    </location>
</feature>
<feature type="region of interest" description="Disordered" evidence="1">
    <location>
        <begin position="576"/>
        <end position="603"/>
    </location>
</feature>
<dbReference type="Pfam" id="PF01585">
    <property type="entry name" value="G-patch"/>
    <property type="match status" value="1"/>
</dbReference>
<feature type="compositionally biased region" description="Polar residues" evidence="1">
    <location>
        <begin position="374"/>
        <end position="395"/>
    </location>
</feature>
<sequence>MTSRLKRKLGDIGVDTSSARANENFCLIGTPLPPLEKSRDTGEFVPLWKQEVRDEKGRRRLHGAFTGGFSAGYFNTVGSKEGWTPQTFVSSRSDRAKKKAAKPEDFMDEEDIQDIRDSRKIVDTTDEMDLTSGKQMESQDDADVDPLTVALQSAMLPPSKDSVGARILKKMGWRVGQGIGPRISLKQRRLQDLQASTGSAFSVNTSEIIPDEDAEEASKHTYAPRDTPVLVVERKDNSHGLGYRPGMSLNDSLGVKGSGGSSTGPNISSGFGLGALNDADEDDLDVYDGSSANVRNRLAYDASDDPERDRTFLAGSKSKLRSAPGPIHPTGTFRDGTPVLPGFVLSGKPVMEDRWYPLPDIPPGWKPDPKRVWSQGQNQEQYPTSNKENVKQENTAAIPHGKWKTSGLSADDRGSILGETPLPSAPRSVFDYMSQKDRDRLKNIAANLHSTTGPPATASASDQISPPAPAPTATTPRIPRTDPQIARAALTGFKPFPSDPVKQARYTAYLQSQADTSSTIMLEPLPHQSIPEFNSEMEEYAQSAIVFKPVSGAMAGRFTSAAVVEHGPKVIEGLHTPAFEEQSSSNEEKKAAEEKELSPKENAARMGMYGHLTRETVPWQPARLLCKRFGVKDPNPEPKTEDPTQSSVPDFQDPSAFDPSVPSGTAAADYGIVSINNNNTGASTSGPRDLANVGLGDEDDTQGRDTLTYERPSVDVFKAIFASDDEDSSDEEGGDEGDKGPDIETSGPSSETIMSTKISPLSSIPVVVDDQPVDPNTFKPTFVRREARTANADSDKQEKKERKEKKKKEKRKAIVSFMDDEAGDTLNVVVEKPKKKRKKDKEKDREKDKETGGLKLKGEKEVEKEVKSKRRNAVDENEDDMWVEKPAPPAVTVASDVEMADTSTALSWLSTLEYRLNIPRLFFLLFPLTLTAGQLHISSLVERSNSLCSTFHISVHLSLLPVLFSYIMRFNAIWAYLALSLVSAVYAAPLSEADAGITTLARSDLSSVSHARRDGGEYVATLTLTLTKSGGGRGRGPVRRPKAKAATPSDIARVKALIIRAAKEKWDQNIDPSEIRIVGNQYTSNTNAVPFTLEAPGLKECDPIPCKGEALYHVSNSKNEPELGAGKIFSQGYPSEIIYDSANEFWKNP</sequence>
<feature type="compositionally biased region" description="Polar residues" evidence="1">
    <location>
        <begin position="448"/>
        <end position="464"/>
    </location>
</feature>
<name>A0A1Q3EL54_LENED</name>
<dbReference type="AlphaFoldDB" id="A0A1Q3EL54"/>
<dbReference type="GO" id="GO:0005634">
    <property type="term" value="C:nucleus"/>
    <property type="evidence" value="ECO:0007669"/>
    <property type="project" value="TreeGrafter"/>
</dbReference>
<dbReference type="EMBL" id="BDGU01000530">
    <property type="protein sequence ID" value="GAW07909.1"/>
    <property type="molecule type" value="Genomic_DNA"/>
</dbReference>
<dbReference type="GO" id="GO:0006397">
    <property type="term" value="P:mRNA processing"/>
    <property type="evidence" value="ECO:0007669"/>
    <property type="project" value="InterPro"/>
</dbReference>
<feature type="region of interest" description="Disordered" evidence="1">
    <location>
        <begin position="207"/>
        <end position="228"/>
    </location>
</feature>
<evidence type="ECO:0000313" key="3">
    <source>
        <dbReference type="EMBL" id="GAW07909.1"/>
    </source>
</evidence>
<feature type="compositionally biased region" description="Basic and acidic residues" evidence="1">
    <location>
        <begin position="586"/>
        <end position="603"/>
    </location>
</feature>
<dbReference type="InterPro" id="IPR011666">
    <property type="entry name" value="DUF1604"/>
</dbReference>
<evidence type="ECO:0000259" key="2">
    <source>
        <dbReference type="PROSITE" id="PS50174"/>
    </source>
</evidence>
<organism evidence="3 4">
    <name type="scientific">Lentinula edodes</name>
    <name type="common">Shiitake mushroom</name>
    <name type="synonym">Lentinus edodes</name>
    <dbReference type="NCBI Taxonomy" id="5353"/>
    <lineage>
        <taxon>Eukaryota</taxon>
        <taxon>Fungi</taxon>
        <taxon>Dikarya</taxon>
        <taxon>Basidiomycota</taxon>
        <taxon>Agaricomycotina</taxon>
        <taxon>Agaricomycetes</taxon>
        <taxon>Agaricomycetidae</taxon>
        <taxon>Agaricales</taxon>
        <taxon>Marasmiineae</taxon>
        <taxon>Omphalotaceae</taxon>
        <taxon>Lentinula</taxon>
    </lineage>
</organism>
<feature type="region of interest" description="Disordered" evidence="1">
    <location>
        <begin position="678"/>
        <end position="813"/>
    </location>
</feature>
<evidence type="ECO:0000256" key="1">
    <source>
        <dbReference type="SAM" id="MobiDB-lite"/>
    </source>
</evidence>
<feature type="region of interest" description="Disordered" evidence="1">
    <location>
        <begin position="302"/>
        <end position="335"/>
    </location>
</feature>
<protein>
    <submittedName>
        <fullName evidence="3">G-patch domain</fullName>
    </submittedName>
</protein>
<feature type="region of interest" description="Disordered" evidence="1">
    <location>
        <begin position="448"/>
        <end position="481"/>
    </location>
</feature>
<accession>A0A1Q3EL54</accession>
<feature type="compositionally biased region" description="Basic and acidic residues" evidence="1">
    <location>
        <begin position="841"/>
        <end position="866"/>
    </location>
</feature>
<comment type="caution">
    <text evidence="3">The sequence shown here is derived from an EMBL/GenBank/DDBJ whole genome shotgun (WGS) entry which is preliminary data.</text>
</comment>
<dbReference type="PROSITE" id="PS50174">
    <property type="entry name" value="G_PATCH"/>
    <property type="match status" value="1"/>
</dbReference>
<gene>
    <name evidence="3" type="ORF">LENED_009934</name>
</gene>
<dbReference type="PANTHER" id="PTHR13384:SF19">
    <property type="entry name" value="G PATCH DOMAIN-CONTAINING PROTEIN 1"/>
    <property type="match status" value="1"/>
</dbReference>
<keyword evidence="4" id="KW-1185">Reference proteome</keyword>
<dbReference type="Proteomes" id="UP000188533">
    <property type="component" value="Unassembled WGS sequence"/>
</dbReference>